<dbReference type="Proteomes" id="UP000799778">
    <property type="component" value="Unassembled WGS sequence"/>
</dbReference>
<dbReference type="SUPFAM" id="SSF57879">
    <property type="entry name" value="Zinc domain conserved in yeast copper-regulated transcription factors"/>
    <property type="match status" value="1"/>
</dbReference>
<evidence type="ECO:0000256" key="8">
    <source>
        <dbReference type="SAM" id="MobiDB-lite"/>
    </source>
</evidence>
<dbReference type="OrthoDB" id="5600085at2759"/>
<dbReference type="PANTHER" id="PTHR28088:SF5">
    <property type="entry name" value="TRANSCRIPTIONAL ACTIVATOR HAA1-RELATED"/>
    <property type="match status" value="1"/>
</dbReference>
<dbReference type="InterPro" id="IPR036395">
    <property type="entry name" value="Cu_fist_DNA-bd_dom_sf"/>
</dbReference>
<keyword evidence="2" id="KW-0479">Metal-binding</keyword>
<feature type="compositionally biased region" description="Polar residues" evidence="8">
    <location>
        <begin position="217"/>
        <end position="226"/>
    </location>
</feature>
<dbReference type="SMART" id="SM01090">
    <property type="entry name" value="Copper-fist"/>
    <property type="match status" value="1"/>
</dbReference>
<dbReference type="GO" id="GO:0000978">
    <property type="term" value="F:RNA polymerase II cis-regulatory region sequence-specific DNA binding"/>
    <property type="evidence" value="ECO:0007669"/>
    <property type="project" value="TreeGrafter"/>
</dbReference>
<dbReference type="GO" id="GO:0005634">
    <property type="term" value="C:nucleus"/>
    <property type="evidence" value="ECO:0007669"/>
    <property type="project" value="UniProtKB-SubCell"/>
</dbReference>
<keyword evidence="5" id="KW-0805">Transcription regulation</keyword>
<dbReference type="GO" id="GO:0045944">
    <property type="term" value="P:positive regulation of transcription by RNA polymerase II"/>
    <property type="evidence" value="ECO:0007669"/>
    <property type="project" value="TreeGrafter"/>
</dbReference>
<feature type="domain" description="Copper-fist" evidence="9">
    <location>
        <begin position="151"/>
        <end position="175"/>
    </location>
</feature>
<feature type="region of interest" description="Disordered" evidence="8">
    <location>
        <begin position="189"/>
        <end position="226"/>
    </location>
</feature>
<gene>
    <name evidence="10" type="ORF">BU24DRAFT_446010</name>
</gene>
<evidence type="ECO:0000313" key="11">
    <source>
        <dbReference type="Proteomes" id="UP000799778"/>
    </source>
</evidence>
<name>A0A6A5Y800_9PLEO</name>
<keyword evidence="3" id="KW-0862">Zinc</keyword>
<dbReference type="GO" id="GO:0005507">
    <property type="term" value="F:copper ion binding"/>
    <property type="evidence" value="ECO:0007669"/>
    <property type="project" value="InterPro"/>
</dbReference>
<evidence type="ECO:0000256" key="4">
    <source>
        <dbReference type="ARBA" id="ARBA00023008"/>
    </source>
</evidence>
<proteinExistence type="predicted"/>
<keyword evidence="4" id="KW-0186">Copper</keyword>
<feature type="compositionally biased region" description="Basic and acidic residues" evidence="8">
    <location>
        <begin position="192"/>
        <end position="213"/>
    </location>
</feature>
<reference evidence="10" key="1">
    <citation type="journal article" date="2020" name="Stud. Mycol.">
        <title>101 Dothideomycetes genomes: a test case for predicting lifestyles and emergence of pathogens.</title>
        <authorList>
            <person name="Haridas S."/>
            <person name="Albert R."/>
            <person name="Binder M."/>
            <person name="Bloem J."/>
            <person name="Labutti K."/>
            <person name="Salamov A."/>
            <person name="Andreopoulos B."/>
            <person name="Baker S."/>
            <person name="Barry K."/>
            <person name="Bills G."/>
            <person name="Bluhm B."/>
            <person name="Cannon C."/>
            <person name="Castanera R."/>
            <person name="Culley D."/>
            <person name="Daum C."/>
            <person name="Ezra D."/>
            <person name="Gonzalez J."/>
            <person name="Henrissat B."/>
            <person name="Kuo A."/>
            <person name="Liang C."/>
            <person name="Lipzen A."/>
            <person name="Lutzoni F."/>
            <person name="Magnuson J."/>
            <person name="Mondo S."/>
            <person name="Nolan M."/>
            <person name="Ohm R."/>
            <person name="Pangilinan J."/>
            <person name="Park H.-J."/>
            <person name="Ramirez L."/>
            <person name="Alfaro M."/>
            <person name="Sun H."/>
            <person name="Tritt A."/>
            <person name="Yoshinaga Y."/>
            <person name="Zwiers L.-H."/>
            <person name="Turgeon B."/>
            <person name="Goodwin S."/>
            <person name="Spatafora J."/>
            <person name="Crous P."/>
            <person name="Grigoriev I."/>
        </authorList>
    </citation>
    <scope>NUCLEOTIDE SEQUENCE</scope>
    <source>
        <strain evidence="10">CBS 175.79</strain>
    </source>
</reference>
<dbReference type="Pfam" id="PF00649">
    <property type="entry name" value="Copper-fist"/>
    <property type="match status" value="1"/>
</dbReference>
<dbReference type="InterPro" id="IPR051763">
    <property type="entry name" value="Copper_Homeo_Regul"/>
</dbReference>
<organism evidence="10 11">
    <name type="scientific">Aaosphaeria arxii CBS 175.79</name>
    <dbReference type="NCBI Taxonomy" id="1450172"/>
    <lineage>
        <taxon>Eukaryota</taxon>
        <taxon>Fungi</taxon>
        <taxon>Dikarya</taxon>
        <taxon>Ascomycota</taxon>
        <taxon>Pezizomycotina</taxon>
        <taxon>Dothideomycetes</taxon>
        <taxon>Pleosporomycetidae</taxon>
        <taxon>Pleosporales</taxon>
        <taxon>Pleosporales incertae sedis</taxon>
        <taxon>Aaosphaeria</taxon>
    </lineage>
</organism>
<evidence type="ECO:0000313" key="10">
    <source>
        <dbReference type="EMBL" id="KAF2020871.1"/>
    </source>
</evidence>
<dbReference type="RefSeq" id="XP_033389210.1">
    <property type="nucleotide sequence ID" value="XM_033530738.1"/>
</dbReference>
<evidence type="ECO:0000256" key="1">
    <source>
        <dbReference type="ARBA" id="ARBA00004123"/>
    </source>
</evidence>
<keyword evidence="6" id="KW-0804">Transcription</keyword>
<dbReference type="GO" id="GO:0006878">
    <property type="term" value="P:intracellular copper ion homeostasis"/>
    <property type="evidence" value="ECO:0007669"/>
    <property type="project" value="TreeGrafter"/>
</dbReference>
<dbReference type="GO" id="GO:0000981">
    <property type="term" value="F:DNA-binding transcription factor activity, RNA polymerase II-specific"/>
    <property type="evidence" value="ECO:0007669"/>
    <property type="project" value="TreeGrafter"/>
</dbReference>
<dbReference type="InterPro" id="IPR001083">
    <property type="entry name" value="Cu_fist_DNA-bd_dom"/>
</dbReference>
<keyword evidence="11" id="KW-1185">Reference proteome</keyword>
<dbReference type="PROSITE" id="PS50073">
    <property type="entry name" value="COPPER_FIST_2"/>
    <property type="match status" value="1"/>
</dbReference>
<evidence type="ECO:0000259" key="9">
    <source>
        <dbReference type="PROSITE" id="PS50073"/>
    </source>
</evidence>
<dbReference type="Gene3D" id="3.90.430.10">
    <property type="entry name" value="Copper fist DNA-binding domain"/>
    <property type="match status" value="1"/>
</dbReference>
<sequence length="640" mass="69152">MERGVVDMAVLVGGDLLLIRNSVDPVRRSTRERKQPSEWRKVGWQGIKKEREQVPVGGDDDDVLPLFKVYSTEYPSRSVQFSEYSTVQCSDGIQCGVPIRIDTDCPLRCRLLTLVIASAAPWALVAYFRASTYNSLFLYATSQPSPGSDRQGHRVSGCMHTDRELHHINPKGRPVKQCEHCRGARKSKSHHAKCDCGDKKDKDKHKDKGDAKGMENASVSVDDSNHASGTDDSCGCHSGSKCICGGKKDPLDLKVDTGKQTLHAARTKPKLTATQSESTLTVFANGHHKPCHRNNNTAHISGAPYNYKHGRPHTLHGHAAFASYTQGNTCGQPDAKAQRALDTHSLSNNDFYAFLGSSQRSTDNVPVAPLTAGLDNNTFQESLFNTQSTAFGQDGNSPGDSPLGDALSAQQWPWSNNMANITRSFGFGSLSTSPSQDCLTNMDNDWAIHSAGLNNPIWSAGDLPLNPSKLNDTLTQPPSNPGLTNASSAHSEIGEPTLFGDLEFHKNAQSAMGDMDLAKPPPSAASETLFWEDSPAFRIATSGPSVSTMSGSMGISAPLPLSTASPEGTGIDLDFMRGFSSDLLAATGAKDIAVSFPDNLYNEPRAIAIPNTLDELGSSEPWISDFELDLSKPNYQFAWQ</sequence>
<evidence type="ECO:0000256" key="7">
    <source>
        <dbReference type="ARBA" id="ARBA00023242"/>
    </source>
</evidence>
<evidence type="ECO:0000256" key="2">
    <source>
        <dbReference type="ARBA" id="ARBA00022723"/>
    </source>
</evidence>
<keyword evidence="7" id="KW-0539">Nucleus</keyword>
<comment type="subcellular location">
    <subcellularLocation>
        <location evidence="1">Nucleus</location>
    </subcellularLocation>
</comment>
<protein>
    <recommendedName>
        <fullName evidence="9">Copper-fist domain-containing protein</fullName>
    </recommendedName>
</protein>
<dbReference type="EMBL" id="ML978066">
    <property type="protein sequence ID" value="KAF2020871.1"/>
    <property type="molecule type" value="Genomic_DNA"/>
</dbReference>
<dbReference type="PANTHER" id="PTHR28088">
    <property type="entry name" value="TRANSCRIPTIONAL ACTIVATOR HAA1-RELATED"/>
    <property type="match status" value="1"/>
</dbReference>
<dbReference type="AlphaFoldDB" id="A0A6A5Y800"/>
<dbReference type="GeneID" id="54288135"/>
<evidence type="ECO:0000256" key="6">
    <source>
        <dbReference type="ARBA" id="ARBA00023163"/>
    </source>
</evidence>
<dbReference type="GO" id="GO:0006879">
    <property type="term" value="P:intracellular iron ion homeostasis"/>
    <property type="evidence" value="ECO:0007669"/>
    <property type="project" value="TreeGrafter"/>
</dbReference>
<evidence type="ECO:0000256" key="5">
    <source>
        <dbReference type="ARBA" id="ARBA00023015"/>
    </source>
</evidence>
<evidence type="ECO:0000256" key="3">
    <source>
        <dbReference type="ARBA" id="ARBA00022833"/>
    </source>
</evidence>
<accession>A0A6A5Y800</accession>